<comment type="caution">
    <text evidence="3">The sequence shown here is derived from an EMBL/GenBank/DDBJ whole genome shotgun (WGS) entry which is preliminary data.</text>
</comment>
<evidence type="ECO:0000313" key="3">
    <source>
        <dbReference type="EMBL" id="GAA3602224.1"/>
    </source>
</evidence>
<keyword evidence="2" id="KW-0812">Transmembrane</keyword>
<proteinExistence type="predicted"/>
<keyword evidence="4" id="KW-1185">Reference proteome</keyword>
<feature type="compositionally biased region" description="Basic and acidic residues" evidence="1">
    <location>
        <begin position="203"/>
        <end position="212"/>
    </location>
</feature>
<keyword evidence="2" id="KW-1133">Transmembrane helix</keyword>
<organism evidence="3 4">
    <name type="scientific">Kineosporia mesophila</name>
    <dbReference type="NCBI Taxonomy" id="566012"/>
    <lineage>
        <taxon>Bacteria</taxon>
        <taxon>Bacillati</taxon>
        <taxon>Actinomycetota</taxon>
        <taxon>Actinomycetes</taxon>
        <taxon>Kineosporiales</taxon>
        <taxon>Kineosporiaceae</taxon>
        <taxon>Kineosporia</taxon>
    </lineage>
</organism>
<dbReference type="EMBL" id="BAAAZO010000002">
    <property type="protein sequence ID" value="GAA3602224.1"/>
    <property type="molecule type" value="Genomic_DNA"/>
</dbReference>
<evidence type="ECO:0000313" key="4">
    <source>
        <dbReference type="Proteomes" id="UP001501074"/>
    </source>
</evidence>
<protein>
    <submittedName>
        <fullName evidence="3">Uncharacterized protein</fullName>
    </submittedName>
</protein>
<dbReference type="Proteomes" id="UP001501074">
    <property type="component" value="Unassembled WGS sequence"/>
</dbReference>
<gene>
    <name evidence="3" type="ORF">GCM10022223_17490</name>
</gene>
<feature type="region of interest" description="Disordered" evidence="1">
    <location>
        <begin position="193"/>
        <end position="224"/>
    </location>
</feature>
<name>A0ABP6Z9E4_9ACTN</name>
<sequence>MLVLQCLEVAGAAWYPLLEAGKLVGHPLRAQSAPERRFIVLNTTALEADPKGTTTAIRPVPDSRRLAHREEHLMTGNLTHEPDSQVQQHAHRRRPRTGFLVASFAAVIALAGAGTAVAAGKGVFRDETGNVGIDASVLSPVYEGHRRTITDLEQLEIEGKAHYSVNNRELACQGISLYFDTEAERQAYLQEVEPRHQAAMQEESAHPDEDPCKPYTHSPRFAEQ</sequence>
<evidence type="ECO:0000256" key="2">
    <source>
        <dbReference type="SAM" id="Phobius"/>
    </source>
</evidence>
<accession>A0ABP6Z9E4</accession>
<evidence type="ECO:0000256" key="1">
    <source>
        <dbReference type="SAM" id="MobiDB-lite"/>
    </source>
</evidence>
<keyword evidence="2" id="KW-0472">Membrane</keyword>
<reference evidence="4" key="1">
    <citation type="journal article" date="2019" name="Int. J. Syst. Evol. Microbiol.">
        <title>The Global Catalogue of Microorganisms (GCM) 10K type strain sequencing project: providing services to taxonomists for standard genome sequencing and annotation.</title>
        <authorList>
            <consortium name="The Broad Institute Genomics Platform"/>
            <consortium name="The Broad Institute Genome Sequencing Center for Infectious Disease"/>
            <person name="Wu L."/>
            <person name="Ma J."/>
        </authorList>
    </citation>
    <scope>NUCLEOTIDE SEQUENCE [LARGE SCALE GENOMIC DNA]</scope>
    <source>
        <strain evidence="4">JCM 16902</strain>
    </source>
</reference>
<feature type="transmembrane region" description="Helical" evidence="2">
    <location>
        <begin position="99"/>
        <end position="120"/>
    </location>
</feature>